<dbReference type="SUPFAM" id="SSF56112">
    <property type="entry name" value="Protein kinase-like (PK-like)"/>
    <property type="match status" value="1"/>
</dbReference>
<dbReference type="GO" id="GO:0005524">
    <property type="term" value="F:ATP binding"/>
    <property type="evidence" value="ECO:0007669"/>
    <property type="project" value="UniProtKB-UniRule"/>
</dbReference>
<proteinExistence type="predicted"/>
<dbReference type="PROSITE" id="PS50011">
    <property type="entry name" value="PROTEIN_KINASE_DOM"/>
    <property type="match status" value="1"/>
</dbReference>
<evidence type="ECO:0000256" key="3">
    <source>
        <dbReference type="ARBA" id="ARBA00022679"/>
    </source>
</evidence>
<reference evidence="15 16" key="1">
    <citation type="submission" date="2017-02" db="EMBL/GenBank/DDBJ databases">
        <authorList>
            <person name="Peterson S.W."/>
        </authorList>
    </citation>
    <scope>NUCLEOTIDE SEQUENCE [LARGE SCALE GENOMIC DNA]</scope>
    <source>
        <strain evidence="15 16">B Ar 00.02</strain>
    </source>
</reference>
<feature type="domain" description="PASTA" evidence="14">
    <location>
        <begin position="549"/>
        <end position="617"/>
    </location>
</feature>
<feature type="region of interest" description="Disordered" evidence="11">
    <location>
        <begin position="452"/>
        <end position="471"/>
    </location>
</feature>
<keyword evidence="12" id="KW-0472">Membrane</keyword>
<dbReference type="CDD" id="cd14014">
    <property type="entry name" value="STKc_PknB_like"/>
    <property type="match status" value="1"/>
</dbReference>
<protein>
    <recommendedName>
        <fullName evidence="1">non-specific serine/threonine protein kinase</fullName>
        <ecNumber evidence="1">2.7.11.1</ecNumber>
    </recommendedName>
</protein>
<comment type="catalytic activity">
    <reaction evidence="9">
        <text>L-seryl-[protein] + ATP = O-phospho-L-seryl-[protein] + ADP + H(+)</text>
        <dbReference type="Rhea" id="RHEA:17989"/>
        <dbReference type="Rhea" id="RHEA-COMP:9863"/>
        <dbReference type="Rhea" id="RHEA-COMP:11604"/>
        <dbReference type="ChEBI" id="CHEBI:15378"/>
        <dbReference type="ChEBI" id="CHEBI:29999"/>
        <dbReference type="ChEBI" id="CHEBI:30616"/>
        <dbReference type="ChEBI" id="CHEBI:83421"/>
        <dbReference type="ChEBI" id="CHEBI:456216"/>
        <dbReference type="EC" id="2.7.11.1"/>
    </reaction>
</comment>
<keyword evidence="6 15" id="KW-0418">Kinase</keyword>
<comment type="catalytic activity">
    <reaction evidence="8">
        <text>L-threonyl-[protein] + ATP = O-phospho-L-threonyl-[protein] + ADP + H(+)</text>
        <dbReference type="Rhea" id="RHEA:46608"/>
        <dbReference type="Rhea" id="RHEA-COMP:11060"/>
        <dbReference type="Rhea" id="RHEA-COMP:11605"/>
        <dbReference type="ChEBI" id="CHEBI:15378"/>
        <dbReference type="ChEBI" id="CHEBI:30013"/>
        <dbReference type="ChEBI" id="CHEBI:30616"/>
        <dbReference type="ChEBI" id="CHEBI:61977"/>
        <dbReference type="ChEBI" id="CHEBI:456216"/>
        <dbReference type="EC" id="2.7.11.1"/>
    </reaction>
</comment>
<evidence type="ECO:0000256" key="6">
    <source>
        <dbReference type="ARBA" id="ARBA00022777"/>
    </source>
</evidence>
<evidence type="ECO:0000256" key="7">
    <source>
        <dbReference type="ARBA" id="ARBA00022840"/>
    </source>
</evidence>
<dbReference type="Gene3D" id="3.30.10.20">
    <property type="match status" value="3"/>
</dbReference>
<dbReference type="Proteomes" id="UP000195913">
    <property type="component" value="Unassembled WGS sequence"/>
</dbReference>
<feature type="compositionally biased region" description="Polar residues" evidence="11">
    <location>
        <begin position="355"/>
        <end position="369"/>
    </location>
</feature>
<feature type="domain" description="Protein kinase" evidence="13">
    <location>
        <begin position="11"/>
        <end position="278"/>
    </location>
</feature>
<dbReference type="RefSeq" id="WP_086994082.1">
    <property type="nucleotide sequence ID" value="NZ_FUHW01000004.1"/>
</dbReference>
<evidence type="ECO:0000313" key="15">
    <source>
        <dbReference type="EMBL" id="SJM47276.1"/>
    </source>
</evidence>
<dbReference type="InterPro" id="IPR000719">
    <property type="entry name" value="Prot_kinase_dom"/>
</dbReference>
<dbReference type="AlphaFoldDB" id="A0A1R4EUL5"/>
<feature type="region of interest" description="Disordered" evidence="11">
    <location>
        <begin position="313"/>
        <end position="379"/>
    </location>
</feature>
<evidence type="ECO:0000256" key="4">
    <source>
        <dbReference type="ARBA" id="ARBA00022737"/>
    </source>
</evidence>
<evidence type="ECO:0000256" key="8">
    <source>
        <dbReference type="ARBA" id="ARBA00047899"/>
    </source>
</evidence>
<gene>
    <name evidence="15" type="ORF">FM101_00880</name>
</gene>
<dbReference type="InterPro" id="IPR011009">
    <property type="entry name" value="Kinase-like_dom_sf"/>
</dbReference>
<dbReference type="CDD" id="cd06577">
    <property type="entry name" value="PASTA_pknB"/>
    <property type="match status" value="3"/>
</dbReference>
<dbReference type="SMART" id="SM00740">
    <property type="entry name" value="PASTA"/>
    <property type="match status" value="3"/>
</dbReference>
<keyword evidence="5 10" id="KW-0547">Nucleotide-binding</keyword>
<dbReference type="Gene3D" id="1.10.510.10">
    <property type="entry name" value="Transferase(Phosphotransferase) domain 1"/>
    <property type="match status" value="1"/>
</dbReference>
<dbReference type="PROSITE" id="PS00108">
    <property type="entry name" value="PROTEIN_KINASE_ST"/>
    <property type="match status" value="1"/>
</dbReference>
<dbReference type="PROSITE" id="PS00107">
    <property type="entry name" value="PROTEIN_KINASE_ATP"/>
    <property type="match status" value="1"/>
</dbReference>
<dbReference type="Pfam" id="PF03793">
    <property type="entry name" value="PASTA"/>
    <property type="match status" value="3"/>
</dbReference>
<dbReference type="PANTHER" id="PTHR43289">
    <property type="entry name" value="MITOGEN-ACTIVATED PROTEIN KINASE KINASE KINASE 20-RELATED"/>
    <property type="match status" value="1"/>
</dbReference>
<dbReference type="InterPro" id="IPR017441">
    <property type="entry name" value="Protein_kinase_ATP_BS"/>
</dbReference>
<evidence type="ECO:0000256" key="11">
    <source>
        <dbReference type="SAM" id="MobiDB-lite"/>
    </source>
</evidence>
<keyword evidence="16" id="KW-1185">Reference proteome</keyword>
<feature type="compositionally biased region" description="Polar residues" evidence="11">
    <location>
        <begin position="313"/>
        <end position="324"/>
    </location>
</feature>
<feature type="region of interest" description="Disordered" evidence="11">
    <location>
        <begin position="581"/>
        <end position="689"/>
    </location>
</feature>
<feature type="compositionally biased region" description="Basic and acidic residues" evidence="11">
    <location>
        <begin position="646"/>
        <end position="655"/>
    </location>
</feature>
<dbReference type="PANTHER" id="PTHR43289:SF6">
    <property type="entry name" value="SERINE_THREONINE-PROTEIN KINASE NEKL-3"/>
    <property type="match status" value="1"/>
</dbReference>
<dbReference type="FunFam" id="1.10.510.10:FF:000021">
    <property type="entry name" value="Serine/threonine protein kinase"/>
    <property type="match status" value="1"/>
</dbReference>
<dbReference type="EC" id="2.7.11.1" evidence="1"/>
<evidence type="ECO:0000256" key="1">
    <source>
        <dbReference type="ARBA" id="ARBA00012513"/>
    </source>
</evidence>
<evidence type="ECO:0000256" key="2">
    <source>
        <dbReference type="ARBA" id="ARBA00022527"/>
    </source>
</evidence>
<keyword evidence="3" id="KW-0808">Transferase</keyword>
<dbReference type="NCBIfam" id="NF033483">
    <property type="entry name" value="PknB_PASTA_kin"/>
    <property type="match status" value="1"/>
</dbReference>
<keyword evidence="12" id="KW-0812">Transmembrane</keyword>
<feature type="domain" description="PASTA" evidence="14">
    <location>
        <begin position="414"/>
        <end position="480"/>
    </location>
</feature>
<keyword evidence="4" id="KW-0677">Repeat</keyword>
<evidence type="ECO:0000313" key="16">
    <source>
        <dbReference type="Proteomes" id="UP000195913"/>
    </source>
</evidence>
<evidence type="ECO:0000256" key="10">
    <source>
        <dbReference type="PROSITE-ProRule" id="PRU10141"/>
    </source>
</evidence>
<dbReference type="GO" id="GO:0045717">
    <property type="term" value="P:negative regulation of fatty acid biosynthetic process"/>
    <property type="evidence" value="ECO:0007669"/>
    <property type="project" value="UniProtKB-ARBA"/>
</dbReference>
<evidence type="ECO:0000256" key="12">
    <source>
        <dbReference type="SAM" id="Phobius"/>
    </source>
</evidence>
<feature type="compositionally biased region" description="Low complexity" evidence="11">
    <location>
        <begin position="628"/>
        <end position="641"/>
    </location>
</feature>
<evidence type="ECO:0000256" key="5">
    <source>
        <dbReference type="ARBA" id="ARBA00022741"/>
    </source>
</evidence>
<dbReference type="InterPro" id="IPR008271">
    <property type="entry name" value="Ser/Thr_kinase_AS"/>
</dbReference>
<accession>A0A1R4EUL5</accession>
<dbReference type="PROSITE" id="PS51178">
    <property type="entry name" value="PASTA"/>
    <property type="match status" value="2"/>
</dbReference>
<dbReference type="Gene3D" id="3.30.200.20">
    <property type="entry name" value="Phosphorylase Kinase, domain 1"/>
    <property type="match status" value="1"/>
</dbReference>
<dbReference type="Pfam" id="PF00069">
    <property type="entry name" value="Pkinase"/>
    <property type="match status" value="1"/>
</dbReference>
<dbReference type="GO" id="GO:0004674">
    <property type="term" value="F:protein serine/threonine kinase activity"/>
    <property type="evidence" value="ECO:0007669"/>
    <property type="project" value="UniProtKB-KW"/>
</dbReference>
<dbReference type="SMART" id="SM00220">
    <property type="entry name" value="S_TKc"/>
    <property type="match status" value="1"/>
</dbReference>
<organism evidence="15 16">
    <name type="scientific">Arthrobacter rhombi</name>
    <dbReference type="NCBI Taxonomy" id="71253"/>
    <lineage>
        <taxon>Bacteria</taxon>
        <taxon>Bacillati</taxon>
        <taxon>Actinomycetota</taxon>
        <taxon>Actinomycetes</taxon>
        <taxon>Micrococcales</taxon>
        <taxon>Micrococcaceae</taxon>
        <taxon>Arthrobacter</taxon>
    </lineage>
</organism>
<keyword evidence="7 10" id="KW-0067">ATP-binding</keyword>
<evidence type="ECO:0000256" key="9">
    <source>
        <dbReference type="ARBA" id="ARBA00048679"/>
    </source>
</evidence>
<feature type="transmembrane region" description="Helical" evidence="12">
    <location>
        <begin position="384"/>
        <end position="405"/>
    </location>
</feature>
<evidence type="ECO:0000259" key="13">
    <source>
        <dbReference type="PROSITE" id="PS50011"/>
    </source>
</evidence>
<keyword evidence="12" id="KW-1133">Transmembrane helix</keyword>
<dbReference type="InterPro" id="IPR005543">
    <property type="entry name" value="PASTA_dom"/>
</dbReference>
<dbReference type="FunFam" id="3.30.200.20:FF:000035">
    <property type="entry name" value="Serine/threonine protein kinase Stk1"/>
    <property type="match status" value="1"/>
</dbReference>
<keyword evidence="2 15" id="KW-0723">Serine/threonine-protein kinase</keyword>
<feature type="binding site" evidence="10">
    <location>
        <position position="40"/>
    </location>
    <ligand>
        <name>ATP</name>
        <dbReference type="ChEBI" id="CHEBI:30616"/>
    </ligand>
</feature>
<sequence>MTEPRILNSRYDVGDLIGRGGMADVYHARDLRLGREVAIKLLRRDLARDPVFQTRFRREAQAVAGLNHPAIVAVYDTGEEEVDGGGGQVSKLPYIVMEYVRGKTLRDLSKAGELNSESSLRYTLGVLAALEYSHKMGIVHRDIKPSNVMVTGDDTVKVMDFGIARAMSDSSATMTQTQAVVGTAQYFSPEQARGETVDARSDLYSAGCLLYELLTGRPPFTGDSPVSVAYQHVSEAPAAASVHNPEISPRVDDVIATALKKDRNERYQDAAAFSAALRAAQDDRPVPQNLGDATQALAVMPLSTQAMLATDPPTQALASGTPSAGTEGGEHTAAMAATRTNGSEDTGKQPDVPDTGSQESLLANTSGPSRTDEADRQRTSRRRAWISVFSVLAVVVIALGAWFFWNWSQAEQERNAMIPVPDVANLSLIDAQNKIYAANLKPVTEEVFDDDVDSGSVVGTDPQAGSSARKDSEVHLLVSQGPEQVTLPKDLAGQSEATVRSTLERLGLDVSDDVKRENTATVELGSLIETNPKLGEKVKTGSLIELTLSTGKVTVPSLMDLDEKKARKVLADRAVGLRLDVVEDPESTEDPGTITKQDPKAGQDLEQGGTVTITVAVEPPEPSPTPTPSESSGDPSSTPTSDPEEDQKSAEESSKSSKAAAKSSEKAASESAKASKKASKSSKAAEPSP</sequence>
<evidence type="ECO:0000259" key="14">
    <source>
        <dbReference type="PROSITE" id="PS51178"/>
    </source>
</evidence>
<dbReference type="EMBL" id="FUHW01000004">
    <property type="protein sequence ID" value="SJM47276.1"/>
    <property type="molecule type" value="Genomic_DNA"/>
</dbReference>
<name>A0A1R4EUL5_9MICC</name>